<organism evidence="1 2">
    <name type="scientific">Metabacillus rhizolycopersici</name>
    <dbReference type="NCBI Taxonomy" id="2875709"/>
    <lineage>
        <taxon>Bacteria</taxon>
        <taxon>Bacillati</taxon>
        <taxon>Bacillota</taxon>
        <taxon>Bacilli</taxon>
        <taxon>Bacillales</taxon>
        <taxon>Bacillaceae</taxon>
        <taxon>Metabacillus</taxon>
    </lineage>
</organism>
<protein>
    <submittedName>
        <fullName evidence="1">Uncharacterized protein</fullName>
    </submittedName>
</protein>
<accession>A0ABS7UN25</accession>
<reference evidence="1" key="1">
    <citation type="submission" date="2024-05" db="EMBL/GenBank/DDBJ databases">
        <title>Metabacillus sp. nov., isolated from the rhizosphere soil of tomato plants.</title>
        <authorList>
            <person name="Ma R."/>
        </authorList>
    </citation>
    <scope>NUCLEOTIDE SEQUENCE</scope>
    <source>
        <strain evidence="1">DBTR6</strain>
    </source>
</reference>
<evidence type="ECO:0000313" key="2">
    <source>
        <dbReference type="Proteomes" id="UP001165287"/>
    </source>
</evidence>
<dbReference type="Proteomes" id="UP001165287">
    <property type="component" value="Unassembled WGS sequence"/>
</dbReference>
<name>A0ABS7UN25_9BACI</name>
<dbReference type="EMBL" id="JAIQUM010000004">
    <property type="protein sequence ID" value="MBZ5749289.1"/>
    <property type="molecule type" value="Genomic_DNA"/>
</dbReference>
<evidence type="ECO:0000313" key="1">
    <source>
        <dbReference type="EMBL" id="MBZ5749289.1"/>
    </source>
</evidence>
<keyword evidence="2" id="KW-1185">Reference proteome</keyword>
<sequence length="92" mass="10991">MDILANQPYFKVRRVIEGNTQYEIEEEHEITLSSERLCTSVDTFLMDEILDISFRFFAKEMGFFYLHTTKGMYAYTVKTDPQPFIDQFRLTK</sequence>
<dbReference type="RefSeq" id="WP_224136896.1">
    <property type="nucleotide sequence ID" value="NZ_JAIQUM010000004.1"/>
</dbReference>
<gene>
    <name evidence="1" type="ORF">K9V48_03285</name>
</gene>
<comment type="caution">
    <text evidence="1">The sequence shown here is derived from an EMBL/GenBank/DDBJ whole genome shotgun (WGS) entry which is preliminary data.</text>
</comment>
<proteinExistence type="predicted"/>